<organism evidence="9 10">
    <name type="scientific">Shewanella sairae</name>
    <dbReference type="NCBI Taxonomy" id="190310"/>
    <lineage>
        <taxon>Bacteria</taxon>
        <taxon>Pseudomonadati</taxon>
        <taxon>Pseudomonadota</taxon>
        <taxon>Gammaproteobacteria</taxon>
        <taxon>Alteromonadales</taxon>
        <taxon>Shewanellaceae</taxon>
        <taxon>Shewanella</taxon>
    </lineage>
</organism>
<evidence type="ECO:0000313" key="10">
    <source>
        <dbReference type="Proteomes" id="UP000887104"/>
    </source>
</evidence>
<evidence type="ECO:0000313" key="9">
    <source>
        <dbReference type="EMBL" id="GIU47035.1"/>
    </source>
</evidence>
<keyword evidence="5" id="KW-0862">Zinc</keyword>
<evidence type="ECO:0000256" key="4">
    <source>
        <dbReference type="ARBA" id="ARBA00022801"/>
    </source>
</evidence>
<evidence type="ECO:0000256" key="3">
    <source>
        <dbReference type="ARBA" id="ARBA00022670"/>
    </source>
</evidence>
<dbReference type="PROSITE" id="PS52035">
    <property type="entry name" value="PEPTIDASE_M14"/>
    <property type="match status" value="1"/>
</dbReference>
<comment type="similarity">
    <text evidence="2 7">Belongs to the peptidase M14 family.</text>
</comment>
<comment type="cofactor">
    <cofactor evidence="1">
        <name>Zn(2+)</name>
        <dbReference type="ChEBI" id="CHEBI:29105"/>
    </cofactor>
</comment>
<comment type="caution">
    <text evidence="7">Lacks conserved residue(s) required for the propagation of feature annotation.</text>
</comment>
<dbReference type="SUPFAM" id="SSF53187">
    <property type="entry name" value="Zn-dependent exopeptidases"/>
    <property type="match status" value="1"/>
</dbReference>
<dbReference type="RefSeq" id="WP_220781472.1">
    <property type="nucleotide sequence ID" value="NZ_BPEY01000042.1"/>
</dbReference>
<reference evidence="9" key="1">
    <citation type="submission" date="2021-05" db="EMBL/GenBank/DDBJ databases">
        <title>Molecular characterization for Shewanella algae harboring chromosomal blaOXA-55-like strains isolated from clinical and environment sample.</title>
        <authorList>
            <person name="Ohama Y."/>
            <person name="Aoki K."/>
            <person name="Harada S."/>
            <person name="Moriya K."/>
            <person name="Ishii Y."/>
            <person name="Tateda K."/>
        </authorList>
    </citation>
    <scope>NUCLEOTIDE SEQUENCE</scope>
    <source>
        <strain evidence="9">JCM 11563</strain>
    </source>
</reference>
<dbReference type="Gene3D" id="3.40.630.10">
    <property type="entry name" value="Zn peptidases"/>
    <property type="match status" value="1"/>
</dbReference>
<name>A0ABQ4PHJ6_9GAMM</name>
<dbReference type="PANTHER" id="PTHR11705">
    <property type="entry name" value="PROTEASE FAMILY M14 CARBOXYPEPTIDASE A,B"/>
    <property type="match status" value="1"/>
</dbReference>
<keyword evidence="10" id="KW-1185">Reference proteome</keyword>
<accession>A0ABQ4PHJ6</accession>
<evidence type="ECO:0000256" key="1">
    <source>
        <dbReference type="ARBA" id="ARBA00001947"/>
    </source>
</evidence>
<keyword evidence="3" id="KW-0645">Protease</keyword>
<keyword evidence="6" id="KW-0482">Metalloprotease</keyword>
<dbReference type="Proteomes" id="UP000887104">
    <property type="component" value="Unassembled WGS sequence"/>
</dbReference>
<dbReference type="InterPro" id="IPR000834">
    <property type="entry name" value="Peptidase_M14"/>
</dbReference>
<evidence type="ECO:0000256" key="7">
    <source>
        <dbReference type="PROSITE-ProRule" id="PRU01379"/>
    </source>
</evidence>
<proteinExistence type="inferred from homology"/>
<evidence type="ECO:0000259" key="8">
    <source>
        <dbReference type="PROSITE" id="PS52035"/>
    </source>
</evidence>
<evidence type="ECO:0000256" key="5">
    <source>
        <dbReference type="ARBA" id="ARBA00022833"/>
    </source>
</evidence>
<gene>
    <name evidence="9" type="ORF">TUM4438_24790</name>
</gene>
<dbReference type="Pfam" id="PF00246">
    <property type="entry name" value="Peptidase_M14"/>
    <property type="match status" value="1"/>
</dbReference>
<evidence type="ECO:0000256" key="2">
    <source>
        <dbReference type="ARBA" id="ARBA00005988"/>
    </source>
</evidence>
<dbReference type="PANTHER" id="PTHR11705:SF143">
    <property type="entry name" value="SLL0236 PROTEIN"/>
    <property type="match status" value="1"/>
</dbReference>
<keyword evidence="4" id="KW-0378">Hydrolase</keyword>
<dbReference type="EMBL" id="BPEY01000042">
    <property type="protein sequence ID" value="GIU47035.1"/>
    <property type="molecule type" value="Genomic_DNA"/>
</dbReference>
<comment type="caution">
    <text evidence="9">The sequence shown here is derived from an EMBL/GenBank/DDBJ whole genome shotgun (WGS) entry which is preliminary data.</text>
</comment>
<protein>
    <submittedName>
        <fullName evidence="9">Peptidase M14</fullName>
    </submittedName>
</protein>
<evidence type="ECO:0000256" key="6">
    <source>
        <dbReference type="ARBA" id="ARBA00023049"/>
    </source>
</evidence>
<feature type="domain" description="Peptidase M14" evidence="8">
    <location>
        <begin position="1"/>
        <end position="334"/>
    </location>
</feature>
<sequence length="334" mass="37756">MSPSPFELDTLIHLIASHPQLRAKTLTEVESDGKLYPVICAELGSEQANIPCIVFIGGVHGVERIGTQVQLALLSSLLTRLAWDSQLQALLNRVRVCFIPILNPVGLAKGTRCNGNGVDLMRNAPIKAVDGVTFLVGGQTISAKLPWYRGKAGMERETAALVSYMRDAINNSSSVIALDAHSGFGLSDHVWFPFAHQQTPMADLGRVYHLKQLFESSFPHHNHYRFSPQSLIYRTHGDIWDYLVTDTAKGDVPFIPLTLEMGSWAWVKKNPRQLFNFAGLFNPQKPHRYHRTLRKHTVFMHFLMDLAASRSIERLNPQQMTQFDRLARQLWYEQ</sequence>